<dbReference type="InterPro" id="IPR006047">
    <property type="entry name" value="GH13_cat_dom"/>
</dbReference>
<keyword evidence="8" id="KW-0106">Calcium</keyword>
<feature type="binding site" evidence="8">
    <location>
        <position position="251"/>
    </location>
    <ligand>
        <name>Ca(2+)</name>
        <dbReference type="ChEBI" id="CHEBI:29108"/>
        <label>1</label>
    </ligand>
</feature>
<comment type="cofactor">
    <cofactor evidence="1">
        <name>Ca(2+)</name>
        <dbReference type="ChEBI" id="CHEBI:29108"/>
    </cofactor>
</comment>
<keyword evidence="4 10" id="KW-0378">Hydrolase</keyword>
<dbReference type="NCBIfam" id="NF006969">
    <property type="entry name" value="PRK09441.1-2"/>
    <property type="match status" value="1"/>
</dbReference>
<feature type="binding site" evidence="8">
    <location>
        <position position="286"/>
    </location>
    <ligand>
        <name>Ca(2+)</name>
        <dbReference type="ChEBI" id="CHEBI:29108"/>
        <label>1</label>
    </ligand>
</feature>
<evidence type="ECO:0000256" key="3">
    <source>
        <dbReference type="ARBA" id="ARBA00022723"/>
    </source>
</evidence>
<dbReference type="GO" id="GO:0005975">
    <property type="term" value="P:carbohydrate metabolic process"/>
    <property type="evidence" value="ECO:0007669"/>
    <property type="project" value="InterPro"/>
</dbReference>
<evidence type="ECO:0000313" key="11">
    <source>
        <dbReference type="Proteomes" id="UP000501812"/>
    </source>
</evidence>
<dbReference type="InterPro" id="IPR013776">
    <property type="entry name" value="A-amylase_thermo"/>
</dbReference>
<feature type="binding site" evidence="8">
    <location>
        <position position="245"/>
    </location>
    <ligand>
        <name>Ca(2+)</name>
        <dbReference type="ChEBI" id="CHEBI:29108"/>
        <label>1</label>
    </ligand>
</feature>
<feature type="binding site" evidence="8">
    <location>
        <position position="488"/>
    </location>
    <ligand>
        <name>Ca(2+)</name>
        <dbReference type="ChEBI" id="CHEBI:29108"/>
        <label>3</label>
    </ligand>
</feature>
<dbReference type="InterPro" id="IPR017853">
    <property type="entry name" value="GH"/>
</dbReference>
<dbReference type="Gene3D" id="3.20.20.80">
    <property type="entry name" value="Glycosidases"/>
    <property type="match status" value="1"/>
</dbReference>
<dbReference type="Gene3D" id="2.40.30.140">
    <property type="match status" value="1"/>
</dbReference>
<accession>A0A858RP10</accession>
<reference evidence="10 11" key="1">
    <citation type="submission" date="2020-04" db="EMBL/GenBank/DDBJ databases">
        <title>Luteolibacter sp. G-1-1-1 isolated from soil.</title>
        <authorList>
            <person name="Dahal R.H."/>
        </authorList>
    </citation>
    <scope>NUCLEOTIDE SEQUENCE [LARGE SCALE GENOMIC DNA]</scope>
    <source>
        <strain evidence="10 11">G-1-1-1</strain>
    </source>
</reference>
<feature type="domain" description="Glycosyl hydrolase family 13 catalytic" evidence="9">
    <location>
        <begin position="48"/>
        <end position="450"/>
    </location>
</feature>
<feature type="active site" description="Nucleophile" evidence="7">
    <location>
        <position position="282"/>
    </location>
</feature>
<dbReference type="Proteomes" id="UP000501812">
    <property type="component" value="Chromosome"/>
</dbReference>
<dbReference type="NCBIfam" id="NF006968">
    <property type="entry name" value="PRK09441.1-1"/>
    <property type="match status" value="1"/>
</dbReference>
<proteinExistence type="inferred from homology"/>
<evidence type="ECO:0000259" key="9">
    <source>
        <dbReference type="SMART" id="SM00642"/>
    </source>
</evidence>
<comment type="similarity">
    <text evidence="2">Belongs to the glycosyl hydrolase 13 family.</text>
</comment>
<protein>
    <submittedName>
        <fullName evidence="10">Alpha-amylase</fullName>
        <ecNumber evidence="10">3.2.1.1</ecNumber>
    </submittedName>
</protein>
<dbReference type="RefSeq" id="WP_169456821.1">
    <property type="nucleotide sequence ID" value="NZ_CP051774.1"/>
</dbReference>
<name>A0A858RP10_9BACT</name>
<evidence type="ECO:0000256" key="8">
    <source>
        <dbReference type="PIRSR" id="PIRSR001021-2"/>
    </source>
</evidence>
<dbReference type="InterPro" id="IPR013780">
    <property type="entry name" value="Glyco_hydro_b"/>
</dbReference>
<dbReference type="EMBL" id="CP051774">
    <property type="protein sequence ID" value="QJE98351.1"/>
    <property type="molecule type" value="Genomic_DNA"/>
</dbReference>
<evidence type="ECO:0000256" key="6">
    <source>
        <dbReference type="ARBA" id="ARBA00023295"/>
    </source>
</evidence>
<dbReference type="PIRSF" id="PIRSF001021">
    <property type="entry name" value="Alph-amls_thrmst"/>
    <property type="match status" value="1"/>
</dbReference>
<keyword evidence="3 8" id="KW-0479">Metal-binding</keyword>
<evidence type="ECO:0000256" key="5">
    <source>
        <dbReference type="ARBA" id="ARBA00023277"/>
    </source>
</evidence>
<dbReference type="Gene3D" id="2.60.40.1180">
    <property type="entry name" value="Golgi alpha-mannosidase II"/>
    <property type="match status" value="1"/>
</dbReference>
<dbReference type="EC" id="3.2.1.1" evidence="10"/>
<feature type="active site" description="Proton donor" evidence="7">
    <location>
        <position position="312"/>
    </location>
</feature>
<feature type="binding site" evidence="8">
    <location>
        <position position="351"/>
    </location>
    <ligand>
        <name>Ca(2+)</name>
        <dbReference type="ChEBI" id="CHEBI:29108"/>
        <label>3</label>
    </ligand>
</feature>
<evidence type="ECO:0000256" key="4">
    <source>
        <dbReference type="ARBA" id="ARBA00022801"/>
    </source>
</evidence>
<gene>
    <name evidence="10" type="ORF">HHL09_22050</name>
</gene>
<dbReference type="Pfam" id="PF00128">
    <property type="entry name" value="Alpha-amylase"/>
    <property type="match status" value="1"/>
</dbReference>
<dbReference type="KEGG" id="luo:HHL09_22050"/>
<keyword evidence="11" id="KW-1185">Reference proteome</keyword>
<dbReference type="AlphaFoldDB" id="A0A858RP10"/>
<dbReference type="SMART" id="SM00642">
    <property type="entry name" value="Aamy"/>
    <property type="match status" value="1"/>
</dbReference>
<dbReference type="CDD" id="cd11318">
    <property type="entry name" value="AmyAc_bac_fung_AmyA"/>
    <property type="match status" value="1"/>
</dbReference>
<keyword evidence="5" id="KW-0119">Carbohydrate metabolism</keyword>
<sequence length="553" mass="62669">MSTPFRNLKESFRGASRKQGTAVRDLHEWLAGNSAALAATKPEAEFNGTMMQGFHWYLPADGQHWNRLASEAPALAKAGITGIWFPPATKAMGGINDVGYGIYDLFDLGEFVQGATPNPNGERRTKYGSKDEYVAAVRACKKAGIQVYADVVFNHKMGAEFEEEFQAIPYDPADRNRPLGDARTIKAYTGFDFPDRNGRYSTMKWRWEHFGSVDYNSLDPGYQAVWRMKENDFEDQVDIEKGNYDYLMGCDLEVDHPVVRGELKHWGKWMLQIAPIDGFRLDAIKHIESDFFNDWLDEMEASVGRDLFCVGEYWTPRIETLSWYIGHTGGRLNLFDAPLQNNFHQASKSGGNYNMGRILDGTLMKEFPMHAVTLVENHDTQPLQALEAPVEPWFKPLAYAIILLRAEGYPCIFHADYYGADYTGKGRDGIEYHISLSSHRWILDRLLLARMHFAHGPQYSYIDHFNTIGWTRLGTEQHPHAMAVLLSDGPDGTKWMEVGRKDTEFTDITGHVGGTIRSNGDGWAEFRCNGGSVSVWVEKHPELVNLLEELERA</sequence>
<dbReference type="GO" id="GO:0004556">
    <property type="term" value="F:alpha-amylase activity"/>
    <property type="evidence" value="ECO:0007669"/>
    <property type="project" value="UniProtKB-EC"/>
</dbReference>
<feature type="binding site" evidence="8">
    <location>
        <position position="154"/>
    </location>
    <ligand>
        <name>Ca(2+)</name>
        <dbReference type="ChEBI" id="CHEBI:29108"/>
        <label>1</label>
    </ligand>
</feature>
<evidence type="ECO:0000313" key="10">
    <source>
        <dbReference type="EMBL" id="QJE98351.1"/>
    </source>
</evidence>
<organism evidence="10 11">
    <name type="scientific">Luteolibacter luteus</name>
    <dbReference type="NCBI Taxonomy" id="2728835"/>
    <lineage>
        <taxon>Bacteria</taxon>
        <taxon>Pseudomonadati</taxon>
        <taxon>Verrucomicrobiota</taxon>
        <taxon>Verrucomicrobiia</taxon>
        <taxon>Verrucomicrobiales</taxon>
        <taxon>Verrucomicrobiaceae</taxon>
        <taxon>Luteolibacter</taxon>
    </lineage>
</organism>
<evidence type="ECO:0000256" key="7">
    <source>
        <dbReference type="PIRSR" id="PIRSR001021-1"/>
    </source>
</evidence>
<dbReference type="PANTHER" id="PTHR43447">
    <property type="entry name" value="ALPHA-AMYLASE"/>
    <property type="match status" value="1"/>
</dbReference>
<dbReference type="GO" id="GO:0005509">
    <property type="term" value="F:calcium ion binding"/>
    <property type="evidence" value="ECO:0007669"/>
    <property type="project" value="InterPro"/>
</dbReference>
<dbReference type="SUPFAM" id="SSF51445">
    <property type="entry name" value="(Trans)glycosidases"/>
    <property type="match status" value="1"/>
</dbReference>
<dbReference type="SUPFAM" id="SSF51011">
    <property type="entry name" value="Glycosyl hydrolase domain"/>
    <property type="match status" value="1"/>
</dbReference>
<keyword evidence="6 10" id="KW-0326">Glycosidase</keyword>
<evidence type="ECO:0000256" key="2">
    <source>
        <dbReference type="ARBA" id="ARBA00008061"/>
    </source>
</evidence>
<evidence type="ECO:0000256" key="1">
    <source>
        <dbReference type="ARBA" id="ARBA00001913"/>
    </source>
</evidence>